<dbReference type="Proteomes" id="UP000191116">
    <property type="component" value="Unassembled WGS sequence"/>
</dbReference>
<protein>
    <recommendedName>
        <fullName evidence="5">Pimeloyl-[acyl-carrier protein] methyl ester esterase</fullName>
        <ecNumber evidence="5">3.1.1.85</ecNumber>
    </recommendedName>
    <alternativeName>
        <fullName evidence="5">Biotin synthesis protein BioH</fullName>
    </alternativeName>
    <alternativeName>
        <fullName evidence="5">Carboxylesterase BioH</fullName>
    </alternativeName>
</protein>
<evidence type="ECO:0000313" key="8">
    <source>
        <dbReference type="Proteomes" id="UP000191116"/>
    </source>
</evidence>
<gene>
    <name evidence="5 7" type="primary">bioH</name>
    <name evidence="7" type="ORF">CZ814_01432</name>
</gene>
<evidence type="ECO:0000256" key="2">
    <source>
        <dbReference type="ARBA" id="ARBA00022490"/>
    </source>
</evidence>
<reference evidence="7 8" key="1">
    <citation type="submission" date="2017-02" db="EMBL/GenBank/DDBJ databases">
        <authorList>
            <person name="Peterson S.W."/>
        </authorList>
    </citation>
    <scope>NUCLEOTIDE SEQUENCE [LARGE SCALE GENOMIC DNA]</scope>
    <source>
        <strain evidence="7 8">CECT 9189</strain>
    </source>
</reference>
<feature type="binding site" evidence="5">
    <location>
        <begin position="143"/>
        <end position="147"/>
    </location>
    <ligand>
        <name>substrate</name>
    </ligand>
</feature>
<comment type="similarity">
    <text evidence="5">Belongs to the AB hydrolase superfamily. Carboxylesterase BioH family.</text>
</comment>
<dbReference type="OrthoDB" id="9780744at2"/>
<name>A0A1T4S0X3_9GAMM</name>
<comment type="subunit">
    <text evidence="5">Monomer.</text>
</comment>
<dbReference type="UniPathway" id="UPA00078"/>
<organism evidence="7 8">
    <name type="scientific">Photobacterium toruni</name>
    <dbReference type="NCBI Taxonomy" id="1935446"/>
    <lineage>
        <taxon>Bacteria</taxon>
        <taxon>Pseudomonadati</taxon>
        <taxon>Pseudomonadota</taxon>
        <taxon>Gammaproteobacteria</taxon>
        <taxon>Vibrionales</taxon>
        <taxon>Vibrionaceae</taxon>
        <taxon>Photobacterium</taxon>
    </lineage>
</organism>
<feature type="active site" evidence="5">
    <location>
        <position position="235"/>
    </location>
</feature>
<dbReference type="Pfam" id="PF00561">
    <property type="entry name" value="Abhydrolase_1"/>
    <property type="match status" value="1"/>
</dbReference>
<proteinExistence type="inferred from homology"/>
<dbReference type="HAMAP" id="MF_01260">
    <property type="entry name" value="Carboxylester"/>
    <property type="match status" value="1"/>
</dbReference>
<dbReference type="NCBIfam" id="TIGR01738">
    <property type="entry name" value="bioH"/>
    <property type="match status" value="1"/>
</dbReference>
<evidence type="ECO:0000256" key="1">
    <source>
        <dbReference type="ARBA" id="ARBA00022487"/>
    </source>
</evidence>
<feature type="binding site" evidence="5">
    <location>
        <position position="22"/>
    </location>
    <ligand>
        <name>substrate</name>
    </ligand>
</feature>
<feature type="active site" evidence="5">
    <location>
        <position position="207"/>
    </location>
</feature>
<comment type="pathway">
    <text evidence="5">Cofactor biosynthesis; biotin biosynthesis.</text>
</comment>
<feature type="binding site" evidence="5">
    <location>
        <position position="235"/>
    </location>
    <ligand>
        <name>substrate</name>
    </ligand>
</feature>
<dbReference type="InterPro" id="IPR029058">
    <property type="entry name" value="AB_hydrolase_fold"/>
</dbReference>
<dbReference type="Gene3D" id="3.40.50.1820">
    <property type="entry name" value="alpha/beta hydrolase"/>
    <property type="match status" value="1"/>
</dbReference>
<keyword evidence="2 5" id="KW-0963">Cytoplasm</keyword>
<dbReference type="GO" id="GO:0005737">
    <property type="term" value="C:cytoplasm"/>
    <property type="evidence" value="ECO:0007669"/>
    <property type="project" value="UniProtKB-SubCell"/>
</dbReference>
<dbReference type="InterPro" id="IPR010076">
    <property type="entry name" value="BioH"/>
</dbReference>
<evidence type="ECO:0000256" key="4">
    <source>
        <dbReference type="ARBA" id="ARBA00022801"/>
    </source>
</evidence>
<evidence type="ECO:0000256" key="3">
    <source>
        <dbReference type="ARBA" id="ARBA00022756"/>
    </source>
</evidence>
<dbReference type="GO" id="GO:0009102">
    <property type="term" value="P:biotin biosynthetic process"/>
    <property type="evidence" value="ECO:0007669"/>
    <property type="project" value="UniProtKB-UniRule"/>
</dbReference>
<dbReference type="GO" id="GO:0090499">
    <property type="term" value="F:pimelyl-[acyl-carrier protein] methyl ester esterase activity"/>
    <property type="evidence" value="ECO:0007669"/>
    <property type="project" value="UniProtKB-EC"/>
</dbReference>
<comment type="function">
    <text evidence="5">The physiological role of BioH is to remove the methyl group introduced by BioC when the pimeloyl moiety is complete. It allows to synthesize pimeloyl-ACP via the fatty acid synthetic pathway through the hydrolysis of the ester bonds of pimeloyl-ACP esters.</text>
</comment>
<evidence type="ECO:0000313" key="7">
    <source>
        <dbReference type="EMBL" id="SKA21894.1"/>
    </source>
</evidence>
<comment type="subcellular location">
    <subcellularLocation>
        <location evidence="5">Cytoplasm</location>
    </subcellularLocation>
</comment>
<dbReference type="GO" id="GO:0016020">
    <property type="term" value="C:membrane"/>
    <property type="evidence" value="ECO:0007669"/>
    <property type="project" value="TreeGrafter"/>
</dbReference>
<keyword evidence="4 5" id="KW-0378">Hydrolase</keyword>
<accession>A0A1T4S0X3</accession>
<feature type="domain" description="AB hydrolase-1" evidence="6">
    <location>
        <begin position="16"/>
        <end position="241"/>
    </location>
</feature>
<evidence type="ECO:0000256" key="5">
    <source>
        <dbReference type="HAMAP-Rule" id="MF_01260"/>
    </source>
</evidence>
<dbReference type="EMBL" id="FUWP01000005">
    <property type="protein sequence ID" value="SKA21894.1"/>
    <property type="molecule type" value="Genomic_DNA"/>
</dbReference>
<sequence>MTSRFNWHCEGQGPDLVLIHGWGMNIGVWQDVIPQLNQHYCVHWCDLPGYGDNAMLAATSLNDIVDMLLAQAPAQAVWLGWSLGGIIASQAALVAPQRVTQLITVASSPCFMSQTDWNGIQPRVLANFQTQLMTDFALTIERFLVLQALGCQTAKEDIRQLKAAVLSRSQPHLAALTLGLELLETVDLRQSLTALSQPWLRVYGRLDALVPIKTEPLLNVLYPQSQSYVFADASHAPFISHLNEFITVIKTFIE</sequence>
<dbReference type="RefSeq" id="WP_080174295.1">
    <property type="nucleotide sequence ID" value="NZ_AP024854.1"/>
</dbReference>
<feature type="binding site" evidence="5">
    <location>
        <begin position="82"/>
        <end position="83"/>
    </location>
    <ligand>
        <name>substrate</name>
    </ligand>
</feature>
<keyword evidence="3 5" id="KW-0093">Biotin biosynthesis</keyword>
<dbReference type="SUPFAM" id="SSF53474">
    <property type="entry name" value="alpha/beta-Hydrolases"/>
    <property type="match status" value="1"/>
</dbReference>
<dbReference type="InterPro" id="IPR000073">
    <property type="entry name" value="AB_hydrolase_1"/>
</dbReference>
<keyword evidence="1 5" id="KW-0719">Serine esterase</keyword>
<dbReference type="InterPro" id="IPR050266">
    <property type="entry name" value="AB_hydrolase_sf"/>
</dbReference>
<dbReference type="PANTHER" id="PTHR43798:SF31">
    <property type="entry name" value="AB HYDROLASE SUPERFAMILY PROTEIN YCLE"/>
    <property type="match status" value="1"/>
</dbReference>
<comment type="catalytic activity">
    <reaction evidence="5">
        <text>6-carboxyhexanoyl-[ACP] methyl ester + H2O = 6-carboxyhexanoyl-[ACP] + methanol + H(+)</text>
        <dbReference type="Rhea" id="RHEA:42700"/>
        <dbReference type="Rhea" id="RHEA-COMP:9955"/>
        <dbReference type="Rhea" id="RHEA-COMP:10186"/>
        <dbReference type="ChEBI" id="CHEBI:15377"/>
        <dbReference type="ChEBI" id="CHEBI:15378"/>
        <dbReference type="ChEBI" id="CHEBI:17790"/>
        <dbReference type="ChEBI" id="CHEBI:78846"/>
        <dbReference type="ChEBI" id="CHEBI:82735"/>
        <dbReference type="EC" id="3.1.1.85"/>
    </reaction>
</comment>
<dbReference type="PANTHER" id="PTHR43798">
    <property type="entry name" value="MONOACYLGLYCEROL LIPASE"/>
    <property type="match status" value="1"/>
</dbReference>
<evidence type="ECO:0000259" key="6">
    <source>
        <dbReference type="Pfam" id="PF00561"/>
    </source>
</evidence>
<feature type="active site" description="Nucleophile" evidence="5">
    <location>
        <position position="82"/>
    </location>
</feature>
<dbReference type="AlphaFoldDB" id="A0A1T4S0X3"/>
<dbReference type="EC" id="3.1.1.85" evidence="5"/>